<keyword evidence="3" id="KW-0255">Endonuclease</keyword>
<dbReference type="RefSeq" id="WP_209143391.1">
    <property type="nucleotide sequence ID" value="NZ_JAGHKP010000001.1"/>
</dbReference>
<dbReference type="InterPro" id="IPR036691">
    <property type="entry name" value="Endo/exonu/phosph_ase_sf"/>
</dbReference>
<sequence>MSHTQSRRRFLGNLGAASLASLLPQWSAAASKPAAAFHRVLTCNIRVALPEDEANGRGWPQRKDICLKIIKNQRPDIVGFQEVLKVQAEDIRKAFPKHGLFGYDGPEMDAHTEGYHGIAKNPILFSEERYELTGGGIYWLSETPLVAGSMSWGTARARHANWVRLRERKTGQELRVINLHLDHVSAEAKRQQAKMIVEESAQYQSDFPQILTGDFNSKATSDVFEPVKTGGWADTYSAVHGSKPVSFTAHAFEGEQYTKGKPDGRIDFIFSKGPVTALAASVIKNKMEGRYPSDHFFVSADVTIHTP</sequence>
<evidence type="ECO:0000313" key="3">
    <source>
        <dbReference type="EMBL" id="MBO9151310.1"/>
    </source>
</evidence>
<keyword evidence="1" id="KW-0732">Signal</keyword>
<dbReference type="InterPro" id="IPR005135">
    <property type="entry name" value="Endo/exonuclease/phosphatase"/>
</dbReference>
<gene>
    <name evidence="3" type="ORF">J7I43_03765</name>
</gene>
<keyword evidence="4" id="KW-1185">Reference proteome</keyword>
<dbReference type="InterPro" id="IPR050410">
    <property type="entry name" value="CCR4/nocturin_mRNA_transcr"/>
</dbReference>
<dbReference type="Proteomes" id="UP000679126">
    <property type="component" value="Unassembled WGS sequence"/>
</dbReference>
<keyword evidence="3" id="KW-0378">Hydrolase</keyword>
<dbReference type="PROSITE" id="PS51318">
    <property type="entry name" value="TAT"/>
    <property type="match status" value="1"/>
</dbReference>
<dbReference type="SUPFAM" id="SSF56219">
    <property type="entry name" value="DNase I-like"/>
    <property type="match status" value="1"/>
</dbReference>
<name>A0ABS3Y9G1_9BACT</name>
<dbReference type="PANTHER" id="PTHR12121:SF36">
    <property type="entry name" value="ENDONUCLEASE_EXONUCLEASE_PHOSPHATASE DOMAIN-CONTAINING PROTEIN"/>
    <property type="match status" value="1"/>
</dbReference>
<accession>A0ABS3Y9G1</accession>
<evidence type="ECO:0000256" key="1">
    <source>
        <dbReference type="SAM" id="SignalP"/>
    </source>
</evidence>
<dbReference type="PANTHER" id="PTHR12121">
    <property type="entry name" value="CARBON CATABOLITE REPRESSOR PROTEIN 4"/>
    <property type="match status" value="1"/>
</dbReference>
<feature type="domain" description="Endonuclease/exonuclease/phosphatase" evidence="2">
    <location>
        <begin position="41"/>
        <end position="295"/>
    </location>
</feature>
<evidence type="ECO:0000259" key="2">
    <source>
        <dbReference type="Pfam" id="PF03372"/>
    </source>
</evidence>
<dbReference type="EMBL" id="JAGHKP010000001">
    <property type="protein sequence ID" value="MBO9151310.1"/>
    <property type="molecule type" value="Genomic_DNA"/>
</dbReference>
<feature type="chain" id="PRO_5046976204" evidence="1">
    <location>
        <begin position="30"/>
        <end position="307"/>
    </location>
</feature>
<keyword evidence="3" id="KW-0540">Nuclease</keyword>
<protein>
    <submittedName>
        <fullName evidence="3">Endonuclease/exonuclease/phosphatase family protein</fullName>
    </submittedName>
</protein>
<comment type="caution">
    <text evidence="3">The sequence shown here is derived from an EMBL/GenBank/DDBJ whole genome shotgun (WGS) entry which is preliminary data.</text>
</comment>
<dbReference type="InterPro" id="IPR006311">
    <property type="entry name" value="TAT_signal"/>
</dbReference>
<dbReference type="Pfam" id="PF03372">
    <property type="entry name" value="Exo_endo_phos"/>
    <property type="match status" value="1"/>
</dbReference>
<feature type="signal peptide" evidence="1">
    <location>
        <begin position="1"/>
        <end position="29"/>
    </location>
</feature>
<organism evidence="3 4">
    <name type="scientific">Chitinophaga chungangae</name>
    <dbReference type="NCBI Taxonomy" id="2821488"/>
    <lineage>
        <taxon>Bacteria</taxon>
        <taxon>Pseudomonadati</taxon>
        <taxon>Bacteroidota</taxon>
        <taxon>Chitinophagia</taxon>
        <taxon>Chitinophagales</taxon>
        <taxon>Chitinophagaceae</taxon>
        <taxon>Chitinophaga</taxon>
    </lineage>
</organism>
<evidence type="ECO:0000313" key="4">
    <source>
        <dbReference type="Proteomes" id="UP000679126"/>
    </source>
</evidence>
<dbReference type="Gene3D" id="3.60.10.10">
    <property type="entry name" value="Endonuclease/exonuclease/phosphatase"/>
    <property type="match status" value="1"/>
</dbReference>
<dbReference type="CDD" id="cd09083">
    <property type="entry name" value="EEP-1"/>
    <property type="match status" value="1"/>
</dbReference>
<dbReference type="GO" id="GO:0004519">
    <property type="term" value="F:endonuclease activity"/>
    <property type="evidence" value="ECO:0007669"/>
    <property type="project" value="UniProtKB-KW"/>
</dbReference>
<proteinExistence type="predicted"/>
<reference evidence="4" key="1">
    <citation type="submission" date="2021-03" db="EMBL/GenBank/DDBJ databases">
        <title>Assistant Professor.</title>
        <authorList>
            <person name="Huq M.A."/>
        </authorList>
    </citation>
    <scope>NUCLEOTIDE SEQUENCE [LARGE SCALE GENOMIC DNA]</scope>
    <source>
        <strain evidence="4">MAH-28</strain>
    </source>
</reference>